<evidence type="ECO:0000259" key="2">
    <source>
        <dbReference type="Pfam" id="PF14111"/>
    </source>
</evidence>
<gene>
    <name evidence="4" type="ORF">AT9943_LOCUS20682</name>
</gene>
<sequence length="751" mass="85843">MSSAMDRALMEMSLDDNEEPFEMPDLPEFLSCDRNKLSLIGRVLNPSCQPMKHLIRNMPRKWQKEGRVTGVALTSEKFQFIFDSEHDLEEVLAKGVHTYNDWSIVVDRWYENPPDDYLRYMLLWVQIWNIPVNYYTVKAITKLGDLIGEVKEVVFNPDLPQVQEFVRVKVLFDVSRPLRRSKVINFKNGDSATVHFHYERVQKRCYKCQRLTHEKDVCPILVKARQDKASARRQGISIPKAPPPLVLLESNPLFGVLKESQVGLDPNTGRPRIAPEVLEGMRQYLRVTNAEERSIRVDRVIKSVSEAEKDPFTQKTVLQLESLPIVHHDMSREKGMVFGFDNEGSSSHSGSLNLDSPLGLEEVSHPKAARDWLIEPAKCLVNKDVGCFLALSQPFSDGSTVYSPGLFESGFTGTIPKKSKQRNRPPKHARKPKPKASYCDPSDQRLKEGSTSGTKDKRKAVDVGQSAAKRGGPRRGDSSFLPFKDMLESCDMLVLPSIGNTFTWGDKLKKCRTTLSRWKQENNSNSLSRITNARAALELEQSAVFPRADIDLIVKRKSVVSMEDFWVWLHSKGGDYSVKSGYWLAFQTNKPDLIREANVQPSTNGLKEMIWKALVPDQIKKSWPWILWRLWKNRNKTFFESTSFCPLKSIDKIRDDVQEWFLAQTHVRNDVAEVSLCSAPSLPCWEPPLEELTHFLEKIEVWKVLEEKVVSNRGASLIAQSVVKDNRFQSYVAVGHPSWLHQLFEGERISF</sequence>
<feature type="compositionally biased region" description="Basic residues" evidence="1">
    <location>
        <begin position="417"/>
        <end position="434"/>
    </location>
</feature>
<dbReference type="InterPro" id="IPR025558">
    <property type="entry name" value="DUF4283"/>
</dbReference>
<reference evidence="4 5" key="1">
    <citation type="submission" date="2020-09" db="EMBL/GenBank/DDBJ databases">
        <authorList>
            <person name="Ashkenazy H."/>
        </authorList>
    </citation>
    <scope>NUCLEOTIDE SEQUENCE [LARGE SCALE GENOMIC DNA]</scope>
    <source>
        <strain evidence="5">cv. Cdm-0</strain>
    </source>
</reference>
<protein>
    <submittedName>
        <fullName evidence="4">(thale cress) hypothetical protein</fullName>
    </submittedName>
</protein>
<dbReference type="InterPro" id="IPR040256">
    <property type="entry name" value="At4g02000-like"/>
</dbReference>
<name>A0A7G2FC06_ARATH</name>
<evidence type="ECO:0000256" key="1">
    <source>
        <dbReference type="SAM" id="MobiDB-lite"/>
    </source>
</evidence>
<evidence type="ECO:0000313" key="5">
    <source>
        <dbReference type="Proteomes" id="UP000516314"/>
    </source>
</evidence>
<dbReference type="PANTHER" id="PTHR31286:SF178">
    <property type="entry name" value="DUF4283 DOMAIN-CONTAINING PROTEIN"/>
    <property type="match status" value="1"/>
</dbReference>
<evidence type="ECO:0000259" key="3">
    <source>
        <dbReference type="Pfam" id="PF14392"/>
    </source>
</evidence>
<dbReference type="AlphaFoldDB" id="A0A7G2FC06"/>
<feature type="domain" description="DUF4283" evidence="2">
    <location>
        <begin position="33"/>
        <end position="111"/>
    </location>
</feature>
<evidence type="ECO:0000313" key="4">
    <source>
        <dbReference type="EMBL" id="CAD5333321.1"/>
    </source>
</evidence>
<feature type="region of interest" description="Disordered" evidence="1">
    <location>
        <begin position="412"/>
        <end position="477"/>
    </location>
</feature>
<dbReference type="EMBL" id="LR881470">
    <property type="protein sequence ID" value="CAD5333321.1"/>
    <property type="molecule type" value="Genomic_DNA"/>
</dbReference>
<dbReference type="PANTHER" id="PTHR31286">
    <property type="entry name" value="GLYCINE-RICH CELL WALL STRUCTURAL PROTEIN 1.8-LIKE"/>
    <property type="match status" value="1"/>
</dbReference>
<proteinExistence type="predicted"/>
<dbReference type="Pfam" id="PF14111">
    <property type="entry name" value="DUF4283"/>
    <property type="match status" value="1"/>
</dbReference>
<dbReference type="InterPro" id="IPR025836">
    <property type="entry name" value="Zn_knuckle_CX2CX4HX4C"/>
</dbReference>
<organism evidence="4 5">
    <name type="scientific">Arabidopsis thaliana</name>
    <name type="common">Mouse-ear cress</name>
    <dbReference type="NCBI Taxonomy" id="3702"/>
    <lineage>
        <taxon>Eukaryota</taxon>
        <taxon>Viridiplantae</taxon>
        <taxon>Streptophyta</taxon>
        <taxon>Embryophyta</taxon>
        <taxon>Tracheophyta</taxon>
        <taxon>Spermatophyta</taxon>
        <taxon>Magnoliopsida</taxon>
        <taxon>eudicotyledons</taxon>
        <taxon>Gunneridae</taxon>
        <taxon>Pentapetalae</taxon>
        <taxon>rosids</taxon>
        <taxon>malvids</taxon>
        <taxon>Brassicales</taxon>
        <taxon>Brassicaceae</taxon>
        <taxon>Camelineae</taxon>
        <taxon>Arabidopsis</taxon>
    </lineage>
</organism>
<accession>A0A7G2FC06</accession>
<feature type="domain" description="Zinc knuckle CX2CX4HX4C" evidence="3">
    <location>
        <begin position="172"/>
        <end position="219"/>
    </location>
</feature>
<dbReference type="Proteomes" id="UP000516314">
    <property type="component" value="Chromosome 5"/>
</dbReference>
<dbReference type="Pfam" id="PF14392">
    <property type="entry name" value="zf-CCHC_4"/>
    <property type="match status" value="1"/>
</dbReference>